<proteinExistence type="inferred from homology"/>
<sequence length="298" mass="31584">MPQTHRPLAAALWMIGSILSFTAMAVAGRAVVGLHDTFEIMLWRSVVGFGLVVAVAAALGRLGEVQSRRLGQHLLRNTAHFAGQNLWFWALATLPLAQLFALEFTSPIWVILLSPLFLGERLTRVRVLAALTGFGGAMIVARPNFGALDPALLAALASAVCFATSIILTKALTRGESIVSILFWLTLMQGALGLAAAGFDGRIALPSAATLPWLGLIGAAGVIAHLCLTKALSLASASVVVPIDFARLPLIALVGMALYGESLDFRVLLGGCIIFLANWMNIRAENRRHAAAQDSLKS</sequence>
<protein>
    <submittedName>
        <fullName evidence="8">Permease of the drug/metabolite transporter (DMT) superfamily</fullName>
    </submittedName>
</protein>
<dbReference type="InterPro" id="IPR000620">
    <property type="entry name" value="EamA_dom"/>
</dbReference>
<name>A0A1H8GLV0_9RHOB</name>
<keyword evidence="5 6" id="KW-0472">Membrane</keyword>
<organism evidence="8 9">
    <name type="scientific">Gemmobacter aquatilis</name>
    <dbReference type="NCBI Taxonomy" id="933059"/>
    <lineage>
        <taxon>Bacteria</taxon>
        <taxon>Pseudomonadati</taxon>
        <taxon>Pseudomonadota</taxon>
        <taxon>Alphaproteobacteria</taxon>
        <taxon>Rhodobacterales</taxon>
        <taxon>Paracoccaceae</taxon>
        <taxon>Gemmobacter</taxon>
    </lineage>
</organism>
<dbReference type="Proteomes" id="UP000198761">
    <property type="component" value="Unassembled WGS sequence"/>
</dbReference>
<evidence type="ECO:0000256" key="1">
    <source>
        <dbReference type="ARBA" id="ARBA00004141"/>
    </source>
</evidence>
<dbReference type="PANTHER" id="PTHR22911:SF6">
    <property type="entry name" value="SOLUTE CARRIER FAMILY 35 MEMBER G1"/>
    <property type="match status" value="1"/>
</dbReference>
<feature type="domain" description="EamA" evidence="7">
    <location>
        <begin position="151"/>
        <end position="280"/>
    </location>
</feature>
<dbReference type="Pfam" id="PF00892">
    <property type="entry name" value="EamA"/>
    <property type="match status" value="2"/>
</dbReference>
<accession>A0A1H8GLV0</accession>
<evidence type="ECO:0000256" key="2">
    <source>
        <dbReference type="ARBA" id="ARBA00009853"/>
    </source>
</evidence>
<feature type="transmembrane region" description="Helical" evidence="6">
    <location>
        <begin position="125"/>
        <end position="145"/>
    </location>
</feature>
<comment type="similarity">
    <text evidence="2">Belongs to the drug/metabolite transporter (DMT) superfamily. 10 TMS drug/metabolite exporter (DME) (TC 2.A.7.3) family.</text>
</comment>
<feature type="transmembrane region" description="Helical" evidence="6">
    <location>
        <begin position="240"/>
        <end position="259"/>
    </location>
</feature>
<evidence type="ECO:0000259" key="7">
    <source>
        <dbReference type="Pfam" id="PF00892"/>
    </source>
</evidence>
<evidence type="ECO:0000256" key="5">
    <source>
        <dbReference type="ARBA" id="ARBA00023136"/>
    </source>
</evidence>
<dbReference type="InterPro" id="IPR037185">
    <property type="entry name" value="EmrE-like"/>
</dbReference>
<gene>
    <name evidence="8" type="ORF">SAMN04488103_105104</name>
</gene>
<dbReference type="EMBL" id="FOCE01000005">
    <property type="protein sequence ID" value="SEN44943.1"/>
    <property type="molecule type" value="Genomic_DNA"/>
</dbReference>
<dbReference type="SUPFAM" id="SSF103481">
    <property type="entry name" value="Multidrug resistance efflux transporter EmrE"/>
    <property type="match status" value="2"/>
</dbReference>
<evidence type="ECO:0000256" key="6">
    <source>
        <dbReference type="SAM" id="Phobius"/>
    </source>
</evidence>
<dbReference type="GO" id="GO:0016020">
    <property type="term" value="C:membrane"/>
    <property type="evidence" value="ECO:0007669"/>
    <property type="project" value="UniProtKB-SubCell"/>
</dbReference>
<evidence type="ECO:0000256" key="3">
    <source>
        <dbReference type="ARBA" id="ARBA00022692"/>
    </source>
</evidence>
<feature type="domain" description="EamA" evidence="7">
    <location>
        <begin position="10"/>
        <end position="141"/>
    </location>
</feature>
<comment type="subcellular location">
    <subcellularLocation>
        <location evidence="1">Membrane</location>
        <topology evidence="1">Multi-pass membrane protein</topology>
    </subcellularLocation>
</comment>
<feature type="transmembrane region" description="Helical" evidence="6">
    <location>
        <begin position="181"/>
        <end position="199"/>
    </location>
</feature>
<evidence type="ECO:0000313" key="9">
    <source>
        <dbReference type="Proteomes" id="UP000198761"/>
    </source>
</evidence>
<keyword evidence="3 6" id="KW-0812">Transmembrane</keyword>
<feature type="transmembrane region" description="Helical" evidence="6">
    <location>
        <begin position="211"/>
        <end position="228"/>
    </location>
</feature>
<dbReference type="AlphaFoldDB" id="A0A1H8GLV0"/>
<keyword evidence="9" id="KW-1185">Reference proteome</keyword>
<evidence type="ECO:0000256" key="4">
    <source>
        <dbReference type="ARBA" id="ARBA00022989"/>
    </source>
</evidence>
<feature type="transmembrane region" description="Helical" evidence="6">
    <location>
        <begin position="98"/>
        <end position="118"/>
    </location>
</feature>
<dbReference type="PANTHER" id="PTHR22911">
    <property type="entry name" value="ACYL-MALONYL CONDENSING ENZYME-RELATED"/>
    <property type="match status" value="1"/>
</dbReference>
<evidence type="ECO:0000313" key="8">
    <source>
        <dbReference type="EMBL" id="SEN44943.1"/>
    </source>
</evidence>
<feature type="transmembrane region" description="Helical" evidence="6">
    <location>
        <begin position="151"/>
        <end position="169"/>
    </location>
</feature>
<reference evidence="8 9" key="1">
    <citation type="submission" date="2016-10" db="EMBL/GenBank/DDBJ databases">
        <authorList>
            <person name="de Groot N.N."/>
        </authorList>
    </citation>
    <scope>NUCLEOTIDE SEQUENCE [LARGE SCALE GENOMIC DNA]</scope>
    <source>
        <strain evidence="8 9">DSM 3857</strain>
    </source>
</reference>
<keyword evidence="4 6" id="KW-1133">Transmembrane helix</keyword>
<dbReference type="RefSeq" id="WP_217643950.1">
    <property type="nucleotide sequence ID" value="NZ_FOCE01000005.1"/>
</dbReference>
<feature type="transmembrane region" description="Helical" evidence="6">
    <location>
        <begin position="41"/>
        <end position="62"/>
    </location>
</feature>
<dbReference type="STRING" id="933059.SAMN04488103_105104"/>
<feature type="transmembrane region" description="Helical" evidence="6">
    <location>
        <begin position="265"/>
        <end position="282"/>
    </location>
</feature>